<feature type="domain" description="DHHA1" evidence="2">
    <location>
        <begin position="236"/>
        <end position="320"/>
    </location>
</feature>
<dbReference type="HOGENOM" id="CLU_039720_0_0_9"/>
<dbReference type="GO" id="GO:0003676">
    <property type="term" value="F:nucleic acid binding"/>
    <property type="evidence" value="ECO:0007669"/>
    <property type="project" value="InterPro"/>
</dbReference>
<reference evidence="3 4" key="2">
    <citation type="journal article" date="2012" name="Stand. Genomic Sci.">
        <title>Complete genome sequence of the sulfate-reducing firmicute Desulfotomaculum ruminis type strain (DL(T)).</title>
        <authorList>
            <person name="Spring S."/>
            <person name="Visser M."/>
            <person name="Lu M."/>
            <person name="Copeland A."/>
            <person name="Lapidus A."/>
            <person name="Lucas S."/>
            <person name="Cheng J.F."/>
            <person name="Han C."/>
            <person name="Tapia R."/>
            <person name="Goodwin L.A."/>
            <person name="Pitluck S."/>
            <person name="Ivanova N."/>
            <person name="Land M."/>
            <person name="Hauser L."/>
            <person name="Larimer F."/>
            <person name="Rohde M."/>
            <person name="Goker M."/>
            <person name="Detter J.C."/>
            <person name="Kyrpides N.C."/>
            <person name="Woyke T."/>
            <person name="Schaap P.J."/>
            <person name="Plugge C.M."/>
            <person name="Muyzer G."/>
            <person name="Kuever J."/>
            <person name="Pereira I.A."/>
            <person name="Parshina S.N."/>
            <person name="Bernier-Latmani R."/>
            <person name="Stams A.J."/>
            <person name="Klenk H.P."/>
        </authorList>
    </citation>
    <scope>NUCLEOTIDE SEQUENCE [LARGE SCALE GENOMIC DNA]</scope>
    <source>
        <strain evidence="4">ATCC 23193 / DSM 2154 / NCIB 8452 / DL</strain>
    </source>
</reference>
<feature type="domain" description="DDH" evidence="1">
    <location>
        <begin position="19"/>
        <end position="140"/>
    </location>
</feature>
<evidence type="ECO:0000313" key="3">
    <source>
        <dbReference type="EMBL" id="AEG60160.1"/>
    </source>
</evidence>
<dbReference type="Proteomes" id="UP000009234">
    <property type="component" value="Chromosome"/>
</dbReference>
<sequence>MNNLSQVAEIIKGAKRPLLCGHIMPDGDSLGSVLALGLGLRRLGKEVTMVSSDPIPEVYLFLPGVEEITVGHLPERDYDLLIVLDCSVKDRPGPLVLPLLERDLPVAILDHHVNDHPFGNYNYIHTRAAATGEIVMDLLDLLQVDLVLDIAVNLYTAIVTDTGSFRYENTTPGTHQKVARLIDHGVPVSKLSNLIFGEQPLESIRLMEVALGTLELSECGQIAWMSITQEQIQRVGAEDQHVDGLINYPRKIKGVELAIVFRELGSNLVKVSFRSKYKVDVNLLAGTFGGGGHVRASGCTIEADLAKVKDEVLKEAHRLLRGC</sequence>
<dbReference type="InterPro" id="IPR038763">
    <property type="entry name" value="DHH_sf"/>
</dbReference>
<accession>F6DUM2</accession>
<organism evidence="3 4">
    <name type="scientific">Desulforamulus ruminis (strain ATCC 23193 / DSM 2154 / NCIMB 8452 / DL)</name>
    <name type="common">Desulfotomaculum ruminis</name>
    <dbReference type="NCBI Taxonomy" id="696281"/>
    <lineage>
        <taxon>Bacteria</taxon>
        <taxon>Bacillati</taxon>
        <taxon>Bacillota</taxon>
        <taxon>Clostridia</taxon>
        <taxon>Eubacteriales</taxon>
        <taxon>Peptococcaceae</taxon>
        <taxon>Desulforamulus</taxon>
    </lineage>
</organism>
<dbReference type="eggNOG" id="COG0618">
    <property type="taxonomic scope" value="Bacteria"/>
</dbReference>
<gene>
    <name evidence="3" type="ordered locus">Desru_1901</name>
</gene>
<name>F6DUM2_DESRL</name>
<dbReference type="SUPFAM" id="SSF64182">
    <property type="entry name" value="DHH phosphoesterases"/>
    <property type="match status" value="1"/>
</dbReference>
<keyword evidence="4" id="KW-1185">Reference proteome</keyword>
<proteinExistence type="predicted"/>
<protein>
    <submittedName>
        <fullName evidence="3">Phosphoesterase RecJ domain protein</fullName>
    </submittedName>
</protein>
<dbReference type="InterPro" id="IPR003156">
    <property type="entry name" value="DHHA1_dom"/>
</dbReference>
<reference evidence="4" key="1">
    <citation type="submission" date="2011-05" db="EMBL/GenBank/DDBJ databases">
        <title>Complete sequence of Desulfotomaculum ruminis DSM 2154.</title>
        <authorList>
            <person name="Lucas S."/>
            <person name="Copeland A."/>
            <person name="Lapidus A."/>
            <person name="Cheng J.-F."/>
            <person name="Goodwin L."/>
            <person name="Pitluck S."/>
            <person name="Lu M."/>
            <person name="Detter J.C."/>
            <person name="Han C."/>
            <person name="Tapia R."/>
            <person name="Land M."/>
            <person name="Hauser L."/>
            <person name="Kyrpides N."/>
            <person name="Ivanova N."/>
            <person name="Mikhailova N."/>
            <person name="Pagani I."/>
            <person name="Stams A.J.M."/>
            <person name="Plugge C.M."/>
            <person name="Muyzer G."/>
            <person name="Kuever J."/>
            <person name="Parshina S.N."/>
            <person name="Ivanova A.E."/>
            <person name="Nazina T.N."/>
            <person name="Brambilla E."/>
            <person name="Spring S."/>
            <person name="Klenk H.-P."/>
            <person name="Woyke T."/>
        </authorList>
    </citation>
    <scope>NUCLEOTIDE SEQUENCE [LARGE SCALE GENOMIC DNA]</scope>
    <source>
        <strain evidence="4">ATCC 23193 / DSM 2154 / NCIB 8452 / DL</strain>
    </source>
</reference>
<dbReference type="KEGG" id="dru:Desru_1901"/>
<dbReference type="Pfam" id="PF02272">
    <property type="entry name" value="DHHA1"/>
    <property type="match status" value="1"/>
</dbReference>
<dbReference type="InterPro" id="IPR001667">
    <property type="entry name" value="DDH_dom"/>
</dbReference>
<dbReference type="STRING" id="696281.Desru_1901"/>
<dbReference type="PANTHER" id="PTHR47618">
    <property type="entry name" value="BIFUNCTIONAL OLIGORIBONUCLEASE AND PAP PHOSPHATASE NRNA"/>
    <property type="match status" value="1"/>
</dbReference>
<dbReference type="AlphaFoldDB" id="F6DUM2"/>
<dbReference type="Pfam" id="PF01368">
    <property type="entry name" value="DHH"/>
    <property type="match status" value="1"/>
</dbReference>
<dbReference type="Gene3D" id="3.10.310.30">
    <property type="match status" value="1"/>
</dbReference>
<dbReference type="InterPro" id="IPR051319">
    <property type="entry name" value="Oligoribo/pAp-PDE_c-di-AMP_PDE"/>
</dbReference>
<evidence type="ECO:0000259" key="2">
    <source>
        <dbReference type="Pfam" id="PF02272"/>
    </source>
</evidence>
<dbReference type="OrthoDB" id="9803668at2"/>
<evidence type="ECO:0000313" key="4">
    <source>
        <dbReference type="Proteomes" id="UP000009234"/>
    </source>
</evidence>
<evidence type="ECO:0000259" key="1">
    <source>
        <dbReference type="Pfam" id="PF01368"/>
    </source>
</evidence>
<dbReference type="Gene3D" id="3.90.1640.10">
    <property type="entry name" value="inorganic pyrophosphatase (n-terminal core)"/>
    <property type="match status" value="1"/>
</dbReference>
<dbReference type="PANTHER" id="PTHR47618:SF1">
    <property type="entry name" value="BIFUNCTIONAL OLIGORIBONUCLEASE AND PAP PHOSPHATASE NRNA"/>
    <property type="match status" value="1"/>
</dbReference>
<dbReference type="RefSeq" id="WP_013841923.1">
    <property type="nucleotide sequence ID" value="NC_015589.1"/>
</dbReference>
<dbReference type="EMBL" id="CP002780">
    <property type="protein sequence ID" value="AEG60160.1"/>
    <property type="molecule type" value="Genomic_DNA"/>
</dbReference>